<comment type="caution">
    <text evidence="8">The sequence shown here is derived from an EMBL/GenBank/DDBJ whole genome shotgun (WGS) entry which is preliminary data.</text>
</comment>
<accession>A0ABV9R1W9</accession>
<dbReference type="GO" id="GO:0032259">
    <property type="term" value="P:methylation"/>
    <property type="evidence" value="ECO:0007669"/>
    <property type="project" value="UniProtKB-KW"/>
</dbReference>
<protein>
    <recommendedName>
        <fullName evidence="1">DNA (cytosine-5-)-methyltransferase</fullName>
        <ecNumber evidence="1">2.1.1.37</ecNumber>
    </recommendedName>
</protein>
<dbReference type="Gene3D" id="3.90.120.10">
    <property type="entry name" value="DNA Methylase, subunit A, domain 2"/>
    <property type="match status" value="1"/>
</dbReference>
<evidence type="ECO:0000256" key="6">
    <source>
        <dbReference type="PROSITE-ProRule" id="PRU01016"/>
    </source>
</evidence>
<dbReference type="EMBL" id="JBHSJC010000001">
    <property type="protein sequence ID" value="MFC4827595.1"/>
    <property type="molecule type" value="Genomic_DNA"/>
</dbReference>
<dbReference type="SUPFAM" id="SSF53335">
    <property type="entry name" value="S-adenosyl-L-methionine-dependent methyltransferases"/>
    <property type="match status" value="1"/>
</dbReference>
<sequence length="385" mass="42673">MTRANPLRERRRPSFELGSRRLTVVDLFAGCGGLTLGVAQAAQERGLALDIPLAIDFELAPVQVFRANFPEANVQAATVEAYFDGALGEERTITEIGVVDQVGDIDLLIGGPPCQGHSDLNNHTRRDDPKNRLYLRMARAAEVLRPRVMVIENVPAVVHDSQHVVARTRAHLEQIGYQVATSRIELVQLGIPQTRRRHILLAVRADALSAGVSAAELIEFLPQPMRDLRWAIGDLEQVSSDRWVDQPSRMSPENQRRIQWLIDNDELNLPNHLRPKCHRGDHSYVSMYGRLSWKLPAQTITSGFGSMGQGRYGHPSQPRTITPHEAARIQGFPDYFQFEAAVTRTELSVIIGNAVPPALTRVLTTRLIDSGVLGHADVVNLKASA</sequence>
<dbReference type="InterPro" id="IPR001525">
    <property type="entry name" value="C5_MeTfrase"/>
</dbReference>
<keyword evidence="3 6" id="KW-0808">Transferase</keyword>
<evidence type="ECO:0000256" key="5">
    <source>
        <dbReference type="ARBA" id="ARBA00022747"/>
    </source>
</evidence>
<dbReference type="PRINTS" id="PR00105">
    <property type="entry name" value="C5METTRFRASE"/>
</dbReference>
<reference evidence="9" key="1">
    <citation type="journal article" date="2019" name="Int. J. Syst. Evol. Microbiol.">
        <title>The Global Catalogue of Microorganisms (GCM) 10K type strain sequencing project: providing services to taxonomists for standard genome sequencing and annotation.</title>
        <authorList>
            <consortium name="The Broad Institute Genomics Platform"/>
            <consortium name="The Broad Institute Genome Sequencing Center for Infectious Disease"/>
            <person name="Wu L."/>
            <person name="Ma J."/>
        </authorList>
    </citation>
    <scope>NUCLEOTIDE SEQUENCE [LARGE SCALE GENOMIC DNA]</scope>
    <source>
        <strain evidence="9">CGMCC 1.12192</strain>
    </source>
</reference>
<evidence type="ECO:0000313" key="9">
    <source>
        <dbReference type="Proteomes" id="UP001595960"/>
    </source>
</evidence>
<evidence type="ECO:0000256" key="7">
    <source>
        <dbReference type="RuleBase" id="RU000416"/>
    </source>
</evidence>
<evidence type="ECO:0000256" key="2">
    <source>
        <dbReference type="ARBA" id="ARBA00022603"/>
    </source>
</evidence>
<dbReference type="Gene3D" id="3.40.50.150">
    <property type="entry name" value="Vaccinia Virus protein VP39"/>
    <property type="match status" value="1"/>
</dbReference>
<evidence type="ECO:0000256" key="1">
    <source>
        <dbReference type="ARBA" id="ARBA00011975"/>
    </source>
</evidence>
<dbReference type="PANTHER" id="PTHR10629">
    <property type="entry name" value="CYTOSINE-SPECIFIC METHYLTRANSFERASE"/>
    <property type="match status" value="1"/>
</dbReference>
<keyword evidence="2 6" id="KW-0489">Methyltransferase</keyword>
<dbReference type="PANTHER" id="PTHR10629:SF52">
    <property type="entry name" value="DNA (CYTOSINE-5)-METHYLTRANSFERASE 1"/>
    <property type="match status" value="1"/>
</dbReference>
<evidence type="ECO:0000256" key="4">
    <source>
        <dbReference type="ARBA" id="ARBA00022691"/>
    </source>
</evidence>
<feature type="active site" evidence="6">
    <location>
        <position position="114"/>
    </location>
</feature>
<dbReference type="EC" id="2.1.1.37" evidence="1"/>
<keyword evidence="4 6" id="KW-0949">S-adenosyl-L-methionine</keyword>
<evidence type="ECO:0000313" key="8">
    <source>
        <dbReference type="EMBL" id="MFC4827595.1"/>
    </source>
</evidence>
<keyword evidence="5" id="KW-0680">Restriction system</keyword>
<dbReference type="InterPro" id="IPR050390">
    <property type="entry name" value="C5-Methyltransferase"/>
</dbReference>
<comment type="similarity">
    <text evidence="6 7">Belongs to the class I-like SAM-binding methyltransferase superfamily. C5-methyltransferase family.</text>
</comment>
<gene>
    <name evidence="8" type="ORF">ACFPER_02265</name>
</gene>
<dbReference type="RefSeq" id="WP_204395643.1">
    <property type="nucleotide sequence ID" value="NZ_JAFBBW010000001.1"/>
</dbReference>
<organism evidence="8 9">
    <name type="scientific">Agromyces aurantiacus</name>
    <dbReference type="NCBI Taxonomy" id="165814"/>
    <lineage>
        <taxon>Bacteria</taxon>
        <taxon>Bacillati</taxon>
        <taxon>Actinomycetota</taxon>
        <taxon>Actinomycetes</taxon>
        <taxon>Micrococcales</taxon>
        <taxon>Microbacteriaceae</taxon>
        <taxon>Agromyces</taxon>
    </lineage>
</organism>
<proteinExistence type="inferred from homology"/>
<dbReference type="NCBIfam" id="TIGR00675">
    <property type="entry name" value="dcm"/>
    <property type="match status" value="1"/>
</dbReference>
<dbReference type="Pfam" id="PF00145">
    <property type="entry name" value="DNA_methylase"/>
    <property type="match status" value="1"/>
</dbReference>
<dbReference type="Proteomes" id="UP001595960">
    <property type="component" value="Unassembled WGS sequence"/>
</dbReference>
<dbReference type="InterPro" id="IPR029063">
    <property type="entry name" value="SAM-dependent_MTases_sf"/>
</dbReference>
<keyword evidence="9" id="KW-1185">Reference proteome</keyword>
<dbReference type="PROSITE" id="PS51679">
    <property type="entry name" value="SAM_MT_C5"/>
    <property type="match status" value="1"/>
</dbReference>
<evidence type="ECO:0000256" key="3">
    <source>
        <dbReference type="ARBA" id="ARBA00022679"/>
    </source>
</evidence>
<name>A0ABV9R1W9_9MICO</name>
<dbReference type="GO" id="GO:0003886">
    <property type="term" value="F:DNA (cytosine-5-)-methyltransferase activity"/>
    <property type="evidence" value="ECO:0007669"/>
    <property type="project" value="UniProtKB-EC"/>
</dbReference>